<dbReference type="GO" id="GO:0005886">
    <property type="term" value="C:plasma membrane"/>
    <property type="evidence" value="ECO:0007669"/>
    <property type="project" value="TreeGrafter"/>
</dbReference>
<evidence type="ECO:0000256" key="1">
    <source>
        <dbReference type="ARBA" id="ARBA00013064"/>
    </source>
</evidence>
<sequence length="136" mass="15796">MNFVDPKEYSYPGLVRKNRYKTILPNTHSRVILKSEDEEDFLSTYINANYLKGYDGEEQAYIATQGPTVNTVGDFWRMVWQERCPIIVMITNLEEKNEVSESMKSCFIATSILCKQLRTEGVVDILKTTCQLRLDR</sequence>
<proteinExistence type="predicted"/>
<name>A0A8C6WWD1_9GOBI</name>
<dbReference type="GO" id="GO:0019901">
    <property type="term" value="F:protein kinase binding"/>
    <property type="evidence" value="ECO:0007669"/>
    <property type="project" value="TreeGrafter"/>
</dbReference>
<dbReference type="Gene3D" id="3.90.190.10">
    <property type="entry name" value="Protein tyrosine phosphatase superfamily"/>
    <property type="match status" value="1"/>
</dbReference>
<dbReference type="EC" id="3.1.3.48" evidence="1"/>
<dbReference type="PANTHER" id="PTHR46198">
    <property type="entry name" value="PROTEIN-TYROSINE-PHOSPHATASE"/>
    <property type="match status" value="1"/>
</dbReference>
<organism evidence="5 6">
    <name type="scientific">Neogobius melanostomus</name>
    <name type="common">round goby</name>
    <dbReference type="NCBI Taxonomy" id="47308"/>
    <lineage>
        <taxon>Eukaryota</taxon>
        <taxon>Metazoa</taxon>
        <taxon>Chordata</taxon>
        <taxon>Craniata</taxon>
        <taxon>Vertebrata</taxon>
        <taxon>Euteleostomi</taxon>
        <taxon>Actinopterygii</taxon>
        <taxon>Neopterygii</taxon>
        <taxon>Teleostei</taxon>
        <taxon>Neoteleostei</taxon>
        <taxon>Acanthomorphata</taxon>
        <taxon>Gobiaria</taxon>
        <taxon>Gobiiformes</taxon>
        <taxon>Gobioidei</taxon>
        <taxon>Gobiidae</taxon>
        <taxon>Benthophilinae</taxon>
        <taxon>Neogobiini</taxon>
        <taxon>Neogobius</taxon>
    </lineage>
</organism>
<reference evidence="5" key="2">
    <citation type="submission" date="2025-09" db="UniProtKB">
        <authorList>
            <consortium name="Ensembl"/>
        </authorList>
    </citation>
    <scope>IDENTIFICATION</scope>
</reference>
<protein>
    <recommendedName>
        <fullName evidence="1">protein-tyrosine-phosphatase</fullName>
        <ecNumber evidence="1">3.1.3.48</ecNumber>
    </recommendedName>
</protein>
<dbReference type="Pfam" id="PF00102">
    <property type="entry name" value="Y_phosphatase"/>
    <property type="match status" value="1"/>
</dbReference>
<dbReference type="InterPro" id="IPR029021">
    <property type="entry name" value="Prot-tyrosine_phosphatase-like"/>
</dbReference>
<feature type="domain" description="Tyrosine-protein phosphatase" evidence="4">
    <location>
        <begin position="17"/>
        <end position="106"/>
    </location>
</feature>
<dbReference type="GO" id="GO:0005829">
    <property type="term" value="C:cytosol"/>
    <property type="evidence" value="ECO:0007669"/>
    <property type="project" value="TreeGrafter"/>
</dbReference>
<dbReference type="Proteomes" id="UP000694523">
    <property type="component" value="Unplaced"/>
</dbReference>
<dbReference type="InterPro" id="IPR008356">
    <property type="entry name" value="Tyr_Pase_KIM-con"/>
</dbReference>
<evidence type="ECO:0000256" key="2">
    <source>
        <dbReference type="ARBA" id="ARBA00022801"/>
    </source>
</evidence>
<dbReference type="PROSITE" id="PS50055">
    <property type="entry name" value="TYR_PHOSPHATASE_PTP"/>
    <property type="match status" value="1"/>
</dbReference>
<dbReference type="GO" id="GO:0004725">
    <property type="term" value="F:protein tyrosine phosphatase activity"/>
    <property type="evidence" value="ECO:0007669"/>
    <property type="project" value="UniProtKB-EC"/>
</dbReference>
<dbReference type="Ensembl" id="ENSNMLT00000041029.1">
    <property type="protein sequence ID" value="ENSNMLP00000036830.1"/>
    <property type="gene ID" value="ENSNMLG00000022832.1"/>
</dbReference>
<dbReference type="SUPFAM" id="SSF52799">
    <property type="entry name" value="(Phosphotyrosine protein) phosphatases II"/>
    <property type="match status" value="1"/>
</dbReference>
<keyword evidence="6" id="KW-1185">Reference proteome</keyword>
<dbReference type="InterPro" id="IPR000242">
    <property type="entry name" value="PTP_cat"/>
</dbReference>
<evidence type="ECO:0000259" key="4">
    <source>
        <dbReference type="PROSITE" id="PS50055"/>
    </source>
</evidence>
<evidence type="ECO:0000256" key="3">
    <source>
        <dbReference type="ARBA" id="ARBA00022912"/>
    </source>
</evidence>
<dbReference type="SMART" id="SM00194">
    <property type="entry name" value="PTPc"/>
    <property type="match status" value="1"/>
</dbReference>
<dbReference type="GO" id="GO:0030054">
    <property type="term" value="C:cell junction"/>
    <property type="evidence" value="ECO:0007669"/>
    <property type="project" value="TreeGrafter"/>
</dbReference>
<accession>A0A8C6WWD1</accession>
<evidence type="ECO:0000313" key="5">
    <source>
        <dbReference type="Ensembl" id="ENSNMLP00000036830.1"/>
    </source>
</evidence>
<dbReference type="PANTHER" id="PTHR46198:SF1">
    <property type="entry name" value="TYROSINE-PROTEIN PHOSPHATASE NON-RECEPTOR TYPE 5"/>
    <property type="match status" value="1"/>
</dbReference>
<keyword evidence="3" id="KW-0904">Protein phosphatase</keyword>
<reference evidence="5" key="1">
    <citation type="submission" date="2025-08" db="UniProtKB">
        <authorList>
            <consortium name="Ensembl"/>
        </authorList>
    </citation>
    <scope>IDENTIFICATION</scope>
</reference>
<dbReference type="GO" id="GO:0007165">
    <property type="term" value="P:signal transduction"/>
    <property type="evidence" value="ECO:0007669"/>
    <property type="project" value="TreeGrafter"/>
</dbReference>
<evidence type="ECO:0000313" key="6">
    <source>
        <dbReference type="Proteomes" id="UP000694523"/>
    </source>
</evidence>
<dbReference type="AlphaFoldDB" id="A0A8C6WWD1"/>
<dbReference type="PRINTS" id="PR00700">
    <property type="entry name" value="PRTYPHPHTASE"/>
</dbReference>
<keyword evidence="2" id="KW-0378">Hydrolase</keyword>